<dbReference type="PROSITE" id="PS50086">
    <property type="entry name" value="TBC_RABGAP"/>
    <property type="match status" value="1"/>
</dbReference>
<dbReference type="Proteomes" id="UP000220158">
    <property type="component" value="Chromosome 14"/>
</dbReference>
<dbReference type="VEuPathDB" id="PlasmoDB:PRELSG_1418000"/>
<dbReference type="Gene3D" id="1.10.8.270">
    <property type="entry name" value="putative rabgap domain of human tbc1 domain family member 14 like domains"/>
    <property type="match status" value="1"/>
</dbReference>
<feature type="domain" description="Rab-GAP TBC" evidence="1">
    <location>
        <begin position="55"/>
        <end position="491"/>
    </location>
</feature>
<proteinExistence type="predicted"/>
<evidence type="ECO:0000313" key="3">
    <source>
        <dbReference type="Proteomes" id="UP000220158"/>
    </source>
</evidence>
<dbReference type="InterPro" id="IPR035969">
    <property type="entry name" value="Rab-GAP_TBC_sf"/>
</dbReference>
<name>A0A1J1HAJ7_PLARL</name>
<dbReference type="GeneID" id="39738612"/>
<dbReference type="Pfam" id="PF00566">
    <property type="entry name" value="RabGAP-TBC"/>
    <property type="match status" value="1"/>
</dbReference>
<dbReference type="PANTHER" id="PTHR22957">
    <property type="entry name" value="TBC1 DOMAIN FAMILY MEMBER GTPASE-ACTIVATING PROTEIN"/>
    <property type="match status" value="1"/>
</dbReference>
<dbReference type="InterPro" id="IPR000195">
    <property type="entry name" value="Rab-GAP-TBC_dom"/>
</dbReference>
<dbReference type="AlphaFoldDB" id="A0A1J1HAJ7"/>
<dbReference type="OMA" id="CFIELMQ"/>
<accession>A0A1J1HAJ7</accession>
<dbReference type="OrthoDB" id="10263206at2759"/>
<organism evidence="2 3">
    <name type="scientific">Plasmodium relictum</name>
    <dbReference type="NCBI Taxonomy" id="85471"/>
    <lineage>
        <taxon>Eukaryota</taxon>
        <taxon>Sar</taxon>
        <taxon>Alveolata</taxon>
        <taxon>Apicomplexa</taxon>
        <taxon>Aconoidasida</taxon>
        <taxon>Haemosporida</taxon>
        <taxon>Plasmodiidae</taxon>
        <taxon>Plasmodium</taxon>
        <taxon>Plasmodium (Haemamoeba)</taxon>
    </lineage>
</organism>
<dbReference type="EMBL" id="LN835309">
    <property type="protein sequence ID" value="CRH02452.1"/>
    <property type="molecule type" value="Genomic_DNA"/>
</dbReference>
<dbReference type="KEGG" id="prel:PRELSG_1418000"/>
<dbReference type="PANTHER" id="PTHR22957:SF27">
    <property type="entry name" value="TBC1 DOMAIN FAMILY MEMBER 13"/>
    <property type="match status" value="1"/>
</dbReference>
<dbReference type="RefSeq" id="XP_028534972.1">
    <property type="nucleotide sequence ID" value="XM_028679239.1"/>
</dbReference>
<dbReference type="GO" id="GO:0006886">
    <property type="term" value="P:intracellular protein transport"/>
    <property type="evidence" value="ECO:0007669"/>
    <property type="project" value="TreeGrafter"/>
</dbReference>
<reference evidence="2 3" key="1">
    <citation type="submission" date="2015-04" db="EMBL/GenBank/DDBJ databases">
        <authorList>
            <consortium name="Pathogen Informatics"/>
        </authorList>
    </citation>
    <scope>NUCLEOTIDE SEQUENCE [LARGE SCALE GENOMIC DNA]</scope>
    <source>
        <strain evidence="2 3">SGS1</strain>
    </source>
</reference>
<gene>
    <name evidence="2" type="ORF">PRELSG_1418000</name>
</gene>
<dbReference type="SMART" id="SM00164">
    <property type="entry name" value="TBC"/>
    <property type="match status" value="1"/>
</dbReference>
<dbReference type="FunFam" id="1.10.8.270:FF:000047">
    <property type="entry name" value="TBC domain protein, putative"/>
    <property type="match status" value="1"/>
</dbReference>
<dbReference type="Gene3D" id="1.10.472.80">
    <property type="entry name" value="Ypt/Rab-GAP domain of gyp1p, domain 3"/>
    <property type="match status" value="1"/>
</dbReference>
<evidence type="ECO:0000259" key="1">
    <source>
        <dbReference type="PROSITE" id="PS50086"/>
    </source>
</evidence>
<dbReference type="GO" id="GO:0005096">
    <property type="term" value="F:GTPase activator activity"/>
    <property type="evidence" value="ECO:0007669"/>
    <property type="project" value="TreeGrafter"/>
</dbReference>
<sequence length="632" mass="75221">MEYKLELLSYLLILKKKNERIAKFDEQIKICINTFEKTVIDEKELAYLFERNILDINSSIRSICWKLALKHLSLNTKKWNQELTEKKKLYEEYIKYFVINPLIPNNSIGEEGIQDKRNKLKEEINFKLKNEEEKYSSFNLNEESDTNWMNSELFSQINKDTFRTRPELSFFNINPEHTINNNINILNSLINIEDFEEENEEIPFLVNISSTDNLNNNESAQFYNKNTMEQSSIYKNDYNEKVEKHIKNVSMNDKKKKGKKKNMKEENEINIIKEDSYSENNYNNINWYNSNINNIVKDEDNMYLEKKHDVGYSEKISQNLNIEINKATNSTSFKNEKNRYSTDGCDILKPKRHYDLLCRILFIYAQIHPYVKYVQGMNEILAPLYFIIFNDPLCNCPLQGEADTFFCFIELMQKQKDVFCEGLDNTDNGINGKLKKFSLLLKIKEYEIWKKLYILKIETQYYALKWILLLLTQEFDMADTIILYDHFIINNNENFILYICLVICMKLKNSLLCGNFSVNLKLLQNIPPFDPYDIICEAKDLMNNDLKKNINITDIYNHYVYEKRRKYSLENIKNNNKEDICEYLSKVDESDESKKSSLFNNLRNKPIVQNIKNYISNKIDLKKKSNENIDFN</sequence>
<protein>
    <submittedName>
        <fullName evidence="2">TBC domain protein, putative</fullName>
    </submittedName>
</protein>
<keyword evidence="3" id="KW-1185">Reference proteome</keyword>
<evidence type="ECO:0000313" key="2">
    <source>
        <dbReference type="EMBL" id="CRH02452.1"/>
    </source>
</evidence>
<dbReference type="SUPFAM" id="SSF47923">
    <property type="entry name" value="Ypt/Rab-GAP domain of gyp1p"/>
    <property type="match status" value="3"/>
</dbReference>